<accession>A0A8S5V421</accession>
<dbReference type="EMBL" id="BK016193">
    <property type="protein sequence ID" value="DAG01489.1"/>
    <property type="molecule type" value="Genomic_DNA"/>
</dbReference>
<reference evidence="1" key="1">
    <citation type="journal article" date="2021" name="Proc. Natl. Acad. Sci. U.S.A.">
        <title>A Catalog of Tens of Thousands of Viruses from Human Metagenomes Reveals Hidden Associations with Chronic Diseases.</title>
        <authorList>
            <person name="Tisza M.J."/>
            <person name="Buck C.B."/>
        </authorList>
    </citation>
    <scope>NUCLEOTIDE SEQUENCE</scope>
    <source>
        <strain evidence="1">Ct8iP21</strain>
    </source>
</reference>
<organism evidence="1">
    <name type="scientific">Myoviridae sp. ct8iP21</name>
    <dbReference type="NCBI Taxonomy" id="2825041"/>
    <lineage>
        <taxon>Viruses</taxon>
        <taxon>Duplodnaviria</taxon>
        <taxon>Heunggongvirae</taxon>
        <taxon>Uroviricota</taxon>
        <taxon>Caudoviricetes</taxon>
    </lineage>
</organism>
<evidence type="ECO:0000313" key="1">
    <source>
        <dbReference type="EMBL" id="DAG01489.1"/>
    </source>
</evidence>
<proteinExistence type="predicted"/>
<name>A0A8S5V421_9CAUD</name>
<protein>
    <submittedName>
        <fullName evidence="1">Uncharacterized protein</fullName>
    </submittedName>
</protein>
<sequence length="66" mass="7485">MDDLLPILIDAFKREFGEDEKINDGDTVVFELNDCTVILSLEDASLKTEVIGDKPIRVNYTTGYFE</sequence>